<dbReference type="InterPro" id="IPR012337">
    <property type="entry name" value="RNaseH-like_sf"/>
</dbReference>
<dbReference type="InterPro" id="IPR050951">
    <property type="entry name" value="Retrovirus_Pol_polyprotein"/>
</dbReference>
<evidence type="ECO:0000256" key="7">
    <source>
        <dbReference type="ARBA" id="ARBA00022918"/>
    </source>
</evidence>
<dbReference type="InterPro" id="IPR036397">
    <property type="entry name" value="RNaseH_sf"/>
</dbReference>
<keyword evidence="5" id="KW-0255">Endonuclease</keyword>
<dbReference type="OrthoDB" id="6514143at2759"/>
<dbReference type="SUPFAM" id="SSF56672">
    <property type="entry name" value="DNA/RNA polymerases"/>
    <property type="match status" value="1"/>
</dbReference>
<dbReference type="Gene3D" id="3.30.70.270">
    <property type="match status" value="1"/>
</dbReference>
<dbReference type="Gene3D" id="3.30.420.10">
    <property type="entry name" value="Ribonuclease H-like superfamily/Ribonuclease H"/>
    <property type="match status" value="1"/>
</dbReference>
<keyword evidence="7" id="KW-0695">RNA-directed DNA polymerase</keyword>
<evidence type="ECO:0000256" key="6">
    <source>
        <dbReference type="ARBA" id="ARBA00022801"/>
    </source>
</evidence>
<dbReference type="Gene3D" id="1.10.340.70">
    <property type="match status" value="1"/>
</dbReference>
<dbReference type="SUPFAM" id="SSF53098">
    <property type="entry name" value="Ribonuclease H-like"/>
    <property type="match status" value="1"/>
</dbReference>
<dbReference type="EC" id="2.7.7.49" evidence="1"/>
<comment type="caution">
    <text evidence="9">The sequence shown here is derived from an EMBL/GenBank/DDBJ whole genome shotgun (WGS) entry which is preliminary data.</text>
</comment>
<name>A0A443S1L7_9ACAR</name>
<dbReference type="STRING" id="299467.A0A443S1L7"/>
<feature type="domain" description="Integrase catalytic" evidence="8">
    <location>
        <begin position="329"/>
        <end position="504"/>
    </location>
</feature>
<dbReference type="InterPro" id="IPR041373">
    <property type="entry name" value="RT_RNaseH"/>
</dbReference>
<dbReference type="Pfam" id="PF17921">
    <property type="entry name" value="Integrase_H2C2"/>
    <property type="match status" value="1"/>
</dbReference>
<keyword evidence="4" id="KW-0540">Nuclease</keyword>
<reference evidence="9 10" key="1">
    <citation type="journal article" date="2018" name="Gigascience">
        <title>Genomes of trombidid mites reveal novel predicted allergens and laterally-transferred genes associated with secondary metabolism.</title>
        <authorList>
            <person name="Dong X."/>
            <person name="Chaisiri K."/>
            <person name="Xia D."/>
            <person name="Armstrong S.D."/>
            <person name="Fang Y."/>
            <person name="Donnelly M.J."/>
            <person name="Kadowaki T."/>
            <person name="McGarry J.W."/>
            <person name="Darby A.C."/>
            <person name="Makepeace B.L."/>
        </authorList>
    </citation>
    <scope>NUCLEOTIDE SEQUENCE [LARGE SCALE GENOMIC DNA]</scope>
    <source>
        <strain evidence="9">UoL-UT</strain>
    </source>
</reference>
<dbReference type="InterPro" id="IPR043128">
    <property type="entry name" value="Rev_trsase/Diguanyl_cyclase"/>
</dbReference>
<dbReference type="Pfam" id="PF00665">
    <property type="entry name" value="rve"/>
    <property type="match status" value="1"/>
</dbReference>
<dbReference type="PROSITE" id="PS50994">
    <property type="entry name" value="INTEGRASE"/>
    <property type="match status" value="1"/>
</dbReference>
<proteinExistence type="predicted"/>
<keyword evidence="3" id="KW-0548">Nucleotidyltransferase</keyword>
<dbReference type="FunFam" id="3.10.20.370:FF:000001">
    <property type="entry name" value="Retrovirus-related Pol polyprotein from transposon 17.6-like protein"/>
    <property type="match status" value="1"/>
</dbReference>
<keyword evidence="6" id="KW-0378">Hydrolase</keyword>
<dbReference type="AlphaFoldDB" id="A0A443S1L7"/>
<dbReference type="InterPro" id="IPR001584">
    <property type="entry name" value="Integrase_cat-core"/>
</dbReference>
<gene>
    <name evidence="9" type="ORF">B4U80_02731</name>
</gene>
<evidence type="ECO:0000256" key="1">
    <source>
        <dbReference type="ARBA" id="ARBA00012493"/>
    </source>
</evidence>
<evidence type="ECO:0000256" key="5">
    <source>
        <dbReference type="ARBA" id="ARBA00022759"/>
    </source>
</evidence>
<dbReference type="GO" id="GO:0042575">
    <property type="term" value="C:DNA polymerase complex"/>
    <property type="evidence" value="ECO:0007669"/>
    <property type="project" value="UniProtKB-ARBA"/>
</dbReference>
<sequence>MNTPEPQTRKQLRSFLGFAGYYRKFVRRFDELSYQLTEGIKKKGERYKFTEEMRAEFTKLKDAISSTTLLVSYNPNKDHQLHTDASTTGVGAVLLQLEDDKVWRPIAYISKKLDETQRRYAVTELELLALVWAVAYFRHFLEGKHFTVVTDHMALIYLKTSLGKTSRGSKRLLRWAIELSAYDFNIIHRKGINHVIPDMLSRNPFFDADEKELSLPALAMKLDSLKEDQENDDEIRGILQQIEEKKARDFILDEDGIVRRKTEKFNQIVIPQKDRLNILKDYHSSSLSAHVGVIKTYLKIRRKYYWPRMKENIRKFVECCDVCQRTKDDHQKPIGLMGKHEISANLFAKIAIDYVGPLTTSDDGNTQILVIADYASKYIVARPTKDATTESTIKVLRDEVFAKFGPPRELISDNGSAFKSEKFKEFLKKYNVNHVCSTPGLPRSNGQVERLNGAAMTLLRARINDEKAPAEKWDNYLQEAVYGYNSSPHVVTGISPYFLLHGQEPRQPVDSEYIQRKEDDEPELNIEKLNEIIKVRNATRDRLKLQQNKNAERFNKEHRFVYFYLGEMVMLKEANPRKLQPRYSG</sequence>
<dbReference type="GO" id="GO:0003964">
    <property type="term" value="F:RNA-directed DNA polymerase activity"/>
    <property type="evidence" value="ECO:0007669"/>
    <property type="project" value="UniProtKB-KW"/>
</dbReference>
<feature type="non-terminal residue" evidence="9">
    <location>
        <position position="585"/>
    </location>
</feature>
<organism evidence="9 10">
    <name type="scientific">Leptotrombidium deliense</name>
    <dbReference type="NCBI Taxonomy" id="299467"/>
    <lineage>
        <taxon>Eukaryota</taxon>
        <taxon>Metazoa</taxon>
        <taxon>Ecdysozoa</taxon>
        <taxon>Arthropoda</taxon>
        <taxon>Chelicerata</taxon>
        <taxon>Arachnida</taxon>
        <taxon>Acari</taxon>
        <taxon>Acariformes</taxon>
        <taxon>Trombidiformes</taxon>
        <taxon>Prostigmata</taxon>
        <taxon>Anystina</taxon>
        <taxon>Parasitengona</taxon>
        <taxon>Trombiculoidea</taxon>
        <taxon>Trombiculidae</taxon>
        <taxon>Leptotrombidium</taxon>
    </lineage>
</organism>
<protein>
    <recommendedName>
        <fullName evidence="1">RNA-directed DNA polymerase</fullName>
        <ecNumber evidence="1">2.7.7.49</ecNumber>
    </recommendedName>
</protein>
<keyword evidence="10" id="KW-1185">Reference proteome</keyword>
<dbReference type="GO" id="GO:0003676">
    <property type="term" value="F:nucleic acid binding"/>
    <property type="evidence" value="ECO:0007669"/>
    <property type="project" value="InterPro"/>
</dbReference>
<evidence type="ECO:0000313" key="9">
    <source>
        <dbReference type="EMBL" id="RWS21384.1"/>
    </source>
</evidence>
<dbReference type="CDD" id="cd09274">
    <property type="entry name" value="RNase_HI_RT_Ty3"/>
    <property type="match status" value="1"/>
</dbReference>
<evidence type="ECO:0000313" key="10">
    <source>
        <dbReference type="Proteomes" id="UP000288716"/>
    </source>
</evidence>
<dbReference type="InterPro" id="IPR041588">
    <property type="entry name" value="Integrase_H2C2"/>
</dbReference>
<dbReference type="Proteomes" id="UP000288716">
    <property type="component" value="Unassembled WGS sequence"/>
</dbReference>
<dbReference type="EMBL" id="NCKV01012515">
    <property type="protein sequence ID" value="RWS21384.1"/>
    <property type="molecule type" value="Genomic_DNA"/>
</dbReference>
<evidence type="ECO:0000256" key="4">
    <source>
        <dbReference type="ARBA" id="ARBA00022722"/>
    </source>
</evidence>
<dbReference type="PANTHER" id="PTHR37984">
    <property type="entry name" value="PROTEIN CBG26694"/>
    <property type="match status" value="1"/>
</dbReference>
<dbReference type="FunFam" id="1.10.340.70:FF:000001">
    <property type="entry name" value="Retrovirus-related Pol polyprotein from transposon gypsy-like Protein"/>
    <property type="match status" value="1"/>
</dbReference>
<evidence type="ECO:0000259" key="8">
    <source>
        <dbReference type="PROSITE" id="PS50994"/>
    </source>
</evidence>
<evidence type="ECO:0000256" key="3">
    <source>
        <dbReference type="ARBA" id="ARBA00022695"/>
    </source>
</evidence>
<dbReference type="GO" id="GO:0016787">
    <property type="term" value="F:hydrolase activity"/>
    <property type="evidence" value="ECO:0007669"/>
    <property type="project" value="UniProtKB-KW"/>
</dbReference>
<dbReference type="FunFam" id="3.30.70.270:FF:000020">
    <property type="entry name" value="Transposon Tf2-6 polyprotein-like Protein"/>
    <property type="match status" value="1"/>
</dbReference>
<evidence type="ECO:0000256" key="2">
    <source>
        <dbReference type="ARBA" id="ARBA00022679"/>
    </source>
</evidence>
<dbReference type="GO" id="GO:0004519">
    <property type="term" value="F:endonuclease activity"/>
    <property type="evidence" value="ECO:0007669"/>
    <property type="project" value="UniProtKB-KW"/>
</dbReference>
<dbReference type="VEuPathDB" id="VectorBase:LDEU010656"/>
<accession>A0A443S1L7</accession>
<dbReference type="PANTHER" id="PTHR37984:SF5">
    <property type="entry name" value="PROTEIN NYNRIN-LIKE"/>
    <property type="match status" value="1"/>
</dbReference>
<dbReference type="FunFam" id="3.30.420.10:FF:000032">
    <property type="entry name" value="Retrovirus-related Pol polyprotein from transposon 297-like Protein"/>
    <property type="match status" value="1"/>
</dbReference>
<keyword evidence="2" id="KW-0808">Transferase</keyword>
<dbReference type="GO" id="GO:0015074">
    <property type="term" value="P:DNA integration"/>
    <property type="evidence" value="ECO:0007669"/>
    <property type="project" value="InterPro"/>
</dbReference>
<dbReference type="Pfam" id="PF17917">
    <property type="entry name" value="RT_RNaseH"/>
    <property type="match status" value="1"/>
</dbReference>
<dbReference type="InterPro" id="IPR043502">
    <property type="entry name" value="DNA/RNA_pol_sf"/>
</dbReference>